<comment type="caution">
    <text evidence="1">The sequence shown here is derived from an EMBL/GenBank/DDBJ whole genome shotgun (WGS) entry which is preliminary data.</text>
</comment>
<keyword evidence="2" id="KW-1185">Reference proteome</keyword>
<name>A0ACC0VYK3_9STRA</name>
<accession>A0ACC0VYK3</accession>
<protein>
    <submittedName>
        <fullName evidence="1">Uncharacterized protein</fullName>
    </submittedName>
</protein>
<gene>
    <name evidence="1" type="ORF">PsorP6_009117</name>
</gene>
<evidence type="ECO:0000313" key="1">
    <source>
        <dbReference type="EMBL" id="KAI9911579.1"/>
    </source>
</evidence>
<organism evidence="1 2">
    <name type="scientific">Peronosclerospora sorghi</name>
    <dbReference type="NCBI Taxonomy" id="230839"/>
    <lineage>
        <taxon>Eukaryota</taxon>
        <taxon>Sar</taxon>
        <taxon>Stramenopiles</taxon>
        <taxon>Oomycota</taxon>
        <taxon>Peronosporomycetes</taxon>
        <taxon>Peronosporales</taxon>
        <taxon>Peronosporaceae</taxon>
        <taxon>Peronosclerospora</taxon>
    </lineage>
</organism>
<sequence length="271" mass="30600">MKVSTFAVTALASATLSSASISLPNGWFSIAPEDKIKPSKFKGEDRFLTWMADSQIKHGVEPTFAYSISSFYSGVLLAYNRTGDQKYYDYVKHAADLVLYPAWDGEILLYNKSNSIDDIRFGHTLDLYGFTGDEIYKKAAQTLRDQINRTGRNLDGGFYHRYPVYIDQMWLDGMYMLDVFYARWTREFEADNYTAWDDIALQFDLIDAGTTAENRTNGLPLHGFDWSKKAIWANPKLAPLRTSGVAPSAGTSWLLLTLWNCSPKNTPVVSA</sequence>
<reference evidence="1 2" key="1">
    <citation type="journal article" date="2022" name="bioRxiv">
        <title>The genome of the oomycete Peronosclerospora sorghi, a cosmopolitan pathogen of maize and sorghum, is inflated with dispersed pseudogenes.</title>
        <authorList>
            <person name="Fletcher K."/>
            <person name="Martin F."/>
            <person name="Isakeit T."/>
            <person name="Cavanaugh K."/>
            <person name="Magill C."/>
            <person name="Michelmore R."/>
        </authorList>
    </citation>
    <scope>NUCLEOTIDE SEQUENCE [LARGE SCALE GENOMIC DNA]</scope>
    <source>
        <strain evidence="1">P6</strain>
    </source>
</reference>
<dbReference type="EMBL" id="CM047584">
    <property type="protein sequence ID" value="KAI9911579.1"/>
    <property type="molecule type" value="Genomic_DNA"/>
</dbReference>
<evidence type="ECO:0000313" key="2">
    <source>
        <dbReference type="Proteomes" id="UP001163321"/>
    </source>
</evidence>
<dbReference type="Proteomes" id="UP001163321">
    <property type="component" value="Chromosome 5"/>
</dbReference>
<proteinExistence type="predicted"/>